<dbReference type="GO" id="GO:0007169">
    <property type="term" value="P:cell surface receptor protein tyrosine kinase signaling pathway"/>
    <property type="evidence" value="ECO:0007669"/>
    <property type="project" value="TreeGrafter"/>
</dbReference>
<evidence type="ECO:0000256" key="2">
    <source>
        <dbReference type="ARBA" id="ARBA00022692"/>
    </source>
</evidence>
<dbReference type="InterPro" id="IPR050122">
    <property type="entry name" value="RTK"/>
</dbReference>
<evidence type="ECO:0000259" key="8">
    <source>
        <dbReference type="PROSITE" id="PS50011"/>
    </source>
</evidence>
<dbReference type="InterPro" id="IPR001245">
    <property type="entry name" value="Ser-Thr/Tyr_kinase_cat_dom"/>
</dbReference>
<keyword evidence="10" id="KW-1185">Reference proteome</keyword>
<evidence type="ECO:0000256" key="1">
    <source>
        <dbReference type="ARBA" id="ARBA00004167"/>
    </source>
</evidence>
<dbReference type="InterPro" id="IPR006626">
    <property type="entry name" value="PbH1"/>
</dbReference>
<dbReference type="InterPro" id="IPR000203">
    <property type="entry name" value="GPS"/>
</dbReference>
<dbReference type="GO" id="GO:0005524">
    <property type="term" value="F:ATP binding"/>
    <property type="evidence" value="ECO:0007669"/>
    <property type="project" value="UniProtKB-UniRule"/>
</dbReference>
<dbReference type="PROSITE" id="PS00107">
    <property type="entry name" value="PROTEIN_KINASE_ATP"/>
    <property type="match status" value="1"/>
</dbReference>
<dbReference type="PROSITE" id="PS00109">
    <property type="entry name" value="PROTEIN_KINASE_TYR"/>
    <property type="match status" value="1"/>
</dbReference>
<feature type="transmembrane region" description="Helical" evidence="7">
    <location>
        <begin position="1019"/>
        <end position="1038"/>
    </location>
</feature>
<dbReference type="PRINTS" id="PR00109">
    <property type="entry name" value="TYRKINASE"/>
</dbReference>
<dbReference type="STRING" id="1890364.A0A2P6NRA6"/>
<dbReference type="InterPro" id="IPR008266">
    <property type="entry name" value="Tyr_kinase_AS"/>
</dbReference>
<dbReference type="Gene3D" id="1.10.510.10">
    <property type="entry name" value="Transferase(Phosphotransferase) domain 1"/>
    <property type="match status" value="1"/>
</dbReference>
<dbReference type="GO" id="GO:0005886">
    <property type="term" value="C:plasma membrane"/>
    <property type="evidence" value="ECO:0007669"/>
    <property type="project" value="TreeGrafter"/>
</dbReference>
<dbReference type="InParanoid" id="A0A2P6NRA6"/>
<evidence type="ECO:0000256" key="7">
    <source>
        <dbReference type="SAM" id="Phobius"/>
    </source>
</evidence>
<evidence type="ECO:0000256" key="3">
    <source>
        <dbReference type="ARBA" id="ARBA00022989"/>
    </source>
</evidence>
<dbReference type="Pfam" id="PF01825">
    <property type="entry name" value="GPS"/>
    <property type="match status" value="1"/>
</dbReference>
<accession>A0A2P6NRA6</accession>
<dbReference type="InterPro" id="IPR011009">
    <property type="entry name" value="Kinase-like_dom_sf"/>
</dbReference>
<dbReference type="Proteomes" id="UP000241769">
    <property type="component" value="Unassembled WGS sequence"/>
</dbReference>
<comment type="subcellular location">
    <subcellularLocation>
        <location evidence="1">Membrane</location>
        <topology evidence="1">Single-pass membrane protein</topology>
    </subcellularLocation>
</comment>
<organism evidence="9 10">
    <name type="scientific">Planoprotostelium fungivorum</name>
    <dbReference type="NCBI Taxonomy" id="1890364"/>
    <lineage>
        <taxon>Eukaryota</taxon>
        <taxon>Amoebozoa</taxon>
        <taxon>Evosea</taxon>
        <taxon>Variosea</taxon>
        <taxon>Cavosteliida</taxon>
        <taxon>Cavosteliaceae</taxon>
        <taxon>Planoprotostelium</taxon>
    </lineage>
</organism>
<keyword evidence="6" id="KW-0067">ATP-binding</keyword>
<dbReference type="GO" id="GO:0043235">
    <property type="term" value="C:receptor complex"/>
    <property type="evidence" value="ECO:0007669"/>
    <property type="project" value="TreeGrafter"/>
</dbReference>
<dbReference type="PROSITE" id="PS50011">
    <property type="entry name" value="PROTEIN_KINASE_DOM"/>
    <property type="match status" value="1"/>
</dbReference>
<keyword evidence="4 7" id="KW-0472">Membrane</keyword>
<feature type="domain" description="Protein kinase" evidence="8">
    <location>
        <begin position="1063"/>
        <end position="1312"/>
    </location>
</feature>
<dbReference type="InterPro" id="IPR017441">
    <property type="entry name" value="Protein_kinase_ATP_BS"/>
</dbReference>
<evidence type="ECO:0000256" key="4">
    <source>
        <dbReference type="ARBA" id="ARBA00023136"/>
    </source>
</evidence>
<dbReference type="PANTHER" id="PTHR24416:SF600">
    <property type="entry name" value="PDGF- AND VEGF-RECEPTOR RELATED, ISOFORM J"/>
    <property type="match status" value="1"/>
</dbReference>
<name>A0A2P6NRA6_9EUKA</name>
<dbReference type="SMART" id="SM00710">
    <property type="entry name" value="PbH1"/>
    <property type="match status" value="6"/>
</dbReference>
<evidence type="ECO:0000313" key="10">
    <source>
        <dbReference type="Proteomes" id="UP000241769"/>
    </source>
</evidence>
<dbReference type="GO" id="GO:0004714">
    <property type="term" value="F:transmembrane receptor protein tyrosine kinase activity"/>
    <property type="evidence" value="ECO:0007669"/>
    <property type="project" value="UniProtKB-EC"/>
</dbReference>
<comment type="catalytic activity">
    <reaction evidence="5">
        <text>L-tyrosyl-[protein] + ATP = O-phospho-L-tyrosyl-[protein] + ADP + H(+)</text>
        <dbReference type="Rhea" id="RHEA:10596"/>
        <dbReference type="Rhea" id="RHEA-COMP:10136"/>
        <dbReference type="Rhea" id="RHEA-COMP:20101"/>
        <dbReference type="ChEBI" id="CHEBI:15378"/>
        <dbReference type="ChEBI" id="CHEBI:30616"/>
        <dbReference type="ChEBI" id="CHEBI:46858"/>
        <dbReference type="ChEBI" id="CHEBI:61978"/>
        <dbReference type="ChEBI" id="CHEBI:456216"/>
        <dbReference type="EC" id="2.7.10.1"/>
    </reaction>
</comment>
<sequence>MSEWTSRHQTNPRHHLKWWYTVTNRSESSNGSASYSPFNISEAVSSISCPNGRPRGGNNNIHTLKMCLVVAPRMQSIQREPQQLSNMRGMYCLMVLCMTIQLSIAACNLSVFRTIDSFCTDATLTGTIPTASVSLTWSGTSSLNSLTLTSSSPSNTNSITVTINNIKQIYFQNLNWGGSNNYLNTDGNITLLSITSSIVTNTRFTIPSSSNIAWNITGSQFTGVSFIENQSSCSSVSISNSTLRTNSLQYVNPSCDVSIQSSTIVNHAFIINLPGQNILVQGGINGRSILRSSSIKRSPASSSGQPDGGIIMVSDTDFYDNILYYPALYAGNITVVGSAFRSQGTTTNNALINAIYTSVSGCQFFNVTFPLGTLLSDHIYVQSSTFDSCTTKVGNTGNTQDFTVIWSGFELTMIDSMVTNTNVNNSNWMNVPGAVFSFNVRMNNCTFNNNYGNMGAAVYGQHLNMTSCTFQNNVASQLGGAVFVMNTGDLIDVNSTYINNFVNSSIGAGGAIYSQNNASTLYHSSFQSNSATYGSAINTVGARLYNCTFSNHRNIGPIGYGVISGTKNVIATGCTYVSNAVPAIFGGSTTLVNIQSCNFRENSNGDLSGSVIDVNGGYVQATYTVFSGNNVTDVIRAGSVTLGYVDIIGDIFNSSAVTVTSGGSIYNCHFYANGSIGYSITSSGGVNITDCIFSEFSSGLQLHYGDHRLMRSTFTPDTPLMHLDDGGTLTSDNITLLCFIRTPDNSRHLIYNAPDTASYVSMATFDCTFSSSIIPTTSTTLEISTISTPNDITPAEALHFITKNATLPWTAIYNTLSQLFSNPASNATLTLSLPSLSLSAYDLTRYHTDTLYQLQLSPLNDTTDNVTAAVARVTQELIDALRKESSGQRGPAAMVFMEYKYDSGGFLSQPPSNFSGRVYGLTVSDSIGNVVKVSGRSERINITIPARGVSTREELLNLNCLYYNETTDTWLNDGCETERNFDDFSLLCSCDHLTNFTVGSMAASQGSPLSETRENNKSVIIGSVALIALLVVILFVVLRRKRARAQVKDLEIPMETVDASKHVTLEEKIGEGRHSTVYRGLQSGTTQVAVKQMKSDKSEIDKELSIVKSMHHPNVVQYLSHVRDHSGDTWIMFELMECDLLTKLISSGLKLDTPDRYHIMLQIAKALSYLQSLDIIHCDIAARNVLIKDNLVKLCDYGSAMKREDKVTLNDTNEQAHRWMAPEVLTKREYSFASDIWSYGVLFWEVMNDGQRPYEEMSEREVTQYVVEGGTLSKEGSEAHDIIMNRCWTKERRGRITCQEIVTDLKLHYPSLSV</sequence>
<reference evidence="9 10" key="1">
    <citation type="journal article" date="2018" name="Genome Biol. Evol.">
        <title>Multiple Roots of Fruiting Body Formation in Amoebozoa.</title>
        <authorList>
            <person name="Hillmann F."/>
            <person name="Forbes G."/>
            <person name="Novohradska S."/>
            <person name="Ferling I."/>
            <person name="Riege K."/>
            <person name="Groth M."/>
            <person name="Westermann M."/>
            <person name="Marz M."/>
            <person name="Spaller T."/>
            <person name="Winckler T."/>
            <person name="Schaap P."/>
            <person name="Glockner G."/>
        </authorList>
    </citation>
    <scope>NUCLEOTIDE SEQUENCE [LARGE SCALE GENOMIC DNA]</scope>
    <source>
        <strain evidence="9 10">Jena</strain>
    </source>
</reference>
<keyword evidence="3 7" id="KW-1133">Transmembrane helix</keyword>
<keyword evidence="2 7" id="KW-0812">Transmembrane</keyword>
<comment type="caution">
    <text evidence="9">The sequence shown here is derived from an EMBL/GenBank/DDBJ whole genome shotgun (WGS) entry which is preliminary data.</text>
</comment>
<evidence type="ECO:0000313" key="9">
    <source>
        <dbReference type="EMBL" id="PRP86502.1"/>
    </source>
</evidence>
<evidence type="ECO:0000256" key="5">
    <source>
        <dbReference type="ARBA" id="ARBA00051243"/>
    </source>
</evidence>
<evidence type="ECO:0000256" key="6">
    <source>
        <dbReference type="PROSITE-ProRule" id="PRU10141"/>
    </source>
</evidence>
<dbReference type="SUPFAM" id="SSF56112">
    <property type="entry name" value="Protein kinase-like (PK-like)"/>
    <property type="match status" value="1"/>
</dbReference>
<dbReference type="EMBL" id="MDYQ01000030">
    <property type="protein sequence ID" value="PRP86502.1"/>
    <property type="molecule type" value="Genomic_DNA"/>
</dbReference>
<gene>
    <name evidence="9" type="ORF">PROFUN_05284</name>
</gene>
<dbReference type="SMART" id="SM00303">
    <property type="entry name" value="GPS"/>
    <property type="match status" value="1"/>
</dbReference>
<dbReference type="InterPro" id="IPR000719">
    <property type="entry name" value="Prot_kinase_dom"/>
</dbReference>
<protein>
    <recommendedName>
        <fullName evidence="8">Protein kinase domain-containing protein</fullName>
    </recommendedName>
</protein>
<feature type="binding site" evidence="6">
    <location>
        <position position="1091"/>
    </location>
    <ligand>
        <name>ATP</name>
        <dbReference type="ChEBI" id="CHEBI:30616"/>
    </ligand>
</feature>
<dbReference type="Pfam" id="PF07714">
    <property type="entry name" value="PK_Tyr_Ser-Thr"/>
    <property type="match status" value="1"/>
</dbReference>
<keyword evidence="6" id="KW-0547">Nucleotide-binding</keyword>
<dbReference type="PANTHER" id="PTHR24416">
    <property type="entry name" value="TYROSINE-PROTEIN KINASE RECEPTOR"/>
    <property type="match status" value="1"/>
</dbReference>
<proteinExistence type="predicted"/>